<dbReference type="OrthoDB" id="3064839at2759"/>
<dbReference type="EMBL" id="LUEZ02000009">
    <property type="protein sequence ID" value="RDB29705.1"/>
    <property type="molecule type" value="Genomic_DNA"/>
</dbReference>
<gene>
    <name evidence="1" type="ORF">Hypma_013786</name>
</gene>
<dbReference type="Proteomes" id="UP000076154">
    <property type="component" value="Unassembled WGS sequence"/>
</dbReference>
<protein>
    <recommendedName>
        <fullName evidence="3">F-box domain-containing protein</fullName>
    </recommendedName>
</protein>
<keyword evidence="2" id="KW-1185">Reference proteome</keyword>
<reference evidence="1" key="1">
    <citation type="submission" date="2018-04" db="EMBL/GenBank/DDBJ databases">
        <title>Whole genome sequencing of Hypsizygus marmoreus.</title>
        <authorList>
            <person name="Choi I.-G."/>
            <person name="Min B."/>
            <person name="Kim J.-G."/>
            <person name="Kim S."/>
            <person name="Oh Y.-L."/>
            <person name="Kong W.-S."/>
            <person name="Park H."/>
            <person name="Jeong J."/>
            <person name="Song E.-S."/>
        </authorList>
    </citation>
    <scope>NUCLEOTIDE SEQUENCE [LARGE SCALE GENOMIC DNA]</scope>
    <source>
        <strain evidence="1">51987-8</strain>
    </source>
</reference>
<accession>A0A369KAL8</accession>
<comment type="caution">
    <text evidence="1">The sequence shown here is derived from an EMBL/GenBank/DDBJ whole genome shotgun (WGS) entry which is preliminary data.</text>
</comment>
<evidence type="ECO:0000313" key="1">
    <source>
        <dbReference type="EMBL" id="RDB29705.1"/>
    </source>
</evidence>
<evidence type="ECO:0000313" key="2">
    <source>
        <dbReference type="Proteomes" id="UP000076154"/>
    </source>
</evidence>
<dbReference type="AlphaFoldDB" id="A0A369KAL8"/>
<organism evidence="1 2">
    <name type="scientific">Hypsizygus marmoreus</name>
    <name type="common">White beech mushroom</name>
    <name type="synonym">Agaricus marmoreus</name>
    <dbReference type="NCBI Taxonomy" id="39966"/>
    <lineage>
        <taxon>Eukaryota</taxon>
        <taxon>Fungi</taxon>
        <taxon>Dikarya</taxon>
        <taxon>Basidiomycota</taxon>
        <taxon>Agaricomycotina</taxon>
        <taxon>Agaricomycetes</taxon>
        <taxon>Agaricomycetidae</taxon>
        <taxon>Agaricales</taxon>
        <taxon>Tricholomatineae</taxon>
        <taxon>Lyophyllaceae</taxon>
        <taxon>Hypsizygus</taxon>
    </lineage>
</organism>
<sequence>MAFASSYGPPQLPSEIQEGIIDELQLDLRSLSTCALVSKRWLIRARHWALADRQARIIACTPNLADGFRVMEQKQDSSEFLRLLHSSKSALAPYIRNVLISGPHVHHSYVSVLDDQANDYRELNARIIETLPLLSAIRSITISDISWDSLQPEAKAVIASLRQVTSVFWKNTVFGNLDDLMQFCDISYPNLQKLKVRRFEVAKPKVQGGSVSSSTAITFHHLRLLDVDTGQEFHPFLSMSPLWHIRPQLIETLCLNNISMNDIALIAALINGMGASLRYLALDIAISATVAAMSGNAINLAPVSLLQNTNLRTIEISTIQILPDNPLDTSWLQAIMSTIVSPQLEAITLWVLAVRGLATGFGFRAFESSLVQRTDLLKLATVRVKFTGMYAWRKEFQAGIIQEVEEQLPVLHERGLLHVDTQNSLRNGALDGWTPPSWSL</sequence>
<evidence type="ECO:0008006" key="3">
    <source>
        <dbReference type="Google" id="ProtNLM"/>
    </source>
</evidence>
<name>A0A369KAL8_HYPMA</name>
<proteinExistence type="predicted"/>
<dbReference type="InParanoid" id="A0A369KAL8"/>